<protein>
    <recommendedName>
        <fullName evidence="3">Nucleotidyltransferase</fullName>
    </recommendedName>
</protein>
<dbReference type="STRING" id="1420851.AU255_00550"/>
<reference evidence="1 2" key="1">
    <citation type="submission" date="2015-12" db="EMBL/GenBank/DDBJ databases">
        <authorList>
            <person name="Shamseldin A."/>
            <person name="Moawad H."/>
            <person name="Abd El-Rahim W.M."/>
            <person name="Sadowsky M.J."/>
        </authorList>
    </citation>
    <scope>NUCLEOTIDE SEQUENCE [LARGE SCALE GENOMIC DNA]</scope>
    <source>
        <strain evidence="1 2">WF1</strain>
    </source>
</reference>
<dbReference type="OrthoDB" id="13547at2"/>
<dbReference type="RefSeq" id="WP_080521060.1">
    <property type="nucleotide sequence ID" value="NZ_LPUF01000001.1"/>
</dbReference>
<comment type="caution">
    <text evidence="1">The sequence shown here is derived from an EMBL/GenBank/DDBJ whole genome shotgun (WGS) entry which is preliminary data.</text>
</comment>
<dbReference type="Proteomes" id="UP000191980">
    <property type="component" value="Unassembled WGS sequence"/>
</dbReference>
<evidence type="ECO:0000313" key="2">
    <source>
        <dbReference type="Proteomes" id="UP000191980"/>
    </source>
</evidence>
<sequence length="161" mass="18392">MIETLDETLKVCQRHADRLKWAMAALRTHVPFSAKTLEQLTDMELAILDQFSTRFGKLQDLMGAKLFPAVLELTKEPGDLKAFIDKLYRLEKIGAIPSADNWLLMREIRNSFSYDYPDDPELQAATINKAYELAAQLLEVLNTVGTFILPYTISRSTRRPD</sequence>
<dbReference type="SUPFAM" id="SSF81593">
    <property type="entry name" value="Nucleotidyltransferase substrate binding subunit/domain"/>
    <property type="match status" value="1"/>
</dbReference>
<keyword evidence="2" id="KW-1185">Reference proteome</keyword>
<evidence type="ECO:0000313" key="1">
    <source>
        <dbReference type="EMBL" id="OQK16434.1"/>
    </source>
</evidence>
<gene>
    <name evidence="1" type="ORF">AU255_00550</name>
</gene>
<proteinExistence type="predicted"/>
<organism evidence="1 2">
    <name type="scientific">Methyloprofundus sedimenti</name>
    <dbReference type="NCBI Taxonomy" id="1420851"/>
    <lineage>
        <taxon>Bacteria</taxon>
        <taxon>Pseudomonadati</taxon>
        <taxon>Pseudomonadota</taxon>
        <taxon>Gammaproteobacteria</taxon>
        <taxon>Methylococcales</taxon>
        <taxon>Methylococcaceae</taxon>
        <taxon>Methyloprofundus</taxon>
    </lineage>
</organism>
<name>A0A1V8M4G2_9GAMM</name>
<evidence type="ECO:0008006" key="3">
    <source>
        <dbReference type="Google" id="ProtNLM"/>
    </source>
</evidence>
<dbReference type="AlphaFoldDB" id="A0A1V8M4G2"/>
<accession>A0A1V8M4G2</accession>
<dbReference type="Gene3D" id="1.20.120.330">
    <property type="entry name" value="Nucleotidyltransferases domain 2"/>
    <property type="match status" value="1"/>
</dbReference>
<dbReference type="EMBL" id="LPUF01000001">
    <property type="protein sequence ID" value="OQK16434.1"/>
    <property type="molecule type" value="Genomic_DNA"/>
</dbReference>